<dbReference type="HOGENOM" id="CLU_027562_32_1_3"/>
<feature type="domain" description="Tyr recombinase" evidence="3">
    <location>
        <begin position="157"/>
        <end position="321"/>
    </location>
</feature>
<gene>
    <name evidence="4" type="ordered locus">P9215_04631</name>
</gene>
<dbReference type="InterPro" id="IPR011010">
    <property type="entry name" value="DNA_brk_join_enz"/>
</dbReference>
<dbReference type="InterPro" id="IPR010998">
    <property type="entry name" value="Integrase_recombinase_N"/>
</dbReference>
<dbReference type="Proteomes" id="UP000002014">
    <property type="component" value="Chromosome"/>
</dbReference>
<dbReference type="EMBL" id="CP000825">
    <property type="protein sequence ID" value="ABV50079.1"/>
    <property type="molecule type" value="Genomic_DNA"/>
</dbReference>
<dbReference type="PROSITE" id="PS51898">
    <property type="entry name" value="TYR_RECOMBINASE"/>
    <property type="match status" value="1"/>
</dbReference>
<dbReference type="InterPro" id="IPR013762">
    <property type="entry name" value="Integrase-like_cat_sf"/>
</dbReference>
<dbReference type="CDD" id="cd00796">
    <property type="entry name" value="INT_Rci_Hp1_C"/>
    <property type="match status" value="1"/>
</dbReference>
<dbReference type="InterPro" id="IPR050090">
    <property type="entry name" value="Tyrosine_recombinase_XerCD"/>
</dbReference>
<evidence type="ECO:0000256" key="2">
    <source>
        <dbReference type="ARBA" id="ARBA00023172"/>
    </source>
</evidence>
<dbReference type="PANTHER" id="PTHR30349:SF94">
    <property type="entry name" value="INTEGRASE_RECOMBINASE HI_1414-RELATED"/>
    <property type="match status" value="1"/>
</dbReference>
<dbReference type="GO" id="GO:0015074">
    <property type="term" value="P:DNA integration"/>
    <property type="evidence" value="ECO:0007669"/>
    <property type="project" value="InterPro"/>
</dbReference>
<dbReference type="KEGG" id="pmh:P9215_04631"/>
<dbReference type="Gene3D" id="1.10.443.10">
    <property type="entry name" value="Intergrase catalytic core"/>
    <property type="match status" value="1"/>
</dbReference>
<dbReference type="SUPFAM" id="SSF56349">
    <property type="entry name" value="DNA breaking-rejoining enzymes"/>
    <property type="match status" value="1"/>
</dbReference>
<accession>A8G398</accession>
<dbReference type="InterPro" id="IPR002104">
    <property type="entry name" value="Integrase_catalytic"/>
</dbReference>
<sequence>MATIRRSGSGWQVLIRRKNYVGPRSRTFLSRDLAQSWADAVEERTKKVLNVIPVTLGEAINDYINGPLLLHRSAENEKYPLRVMAESWLGDIPLNDLQIKHFAVWRDKRLMKVKPNTVMRELRILRVLIDWARDERGAEIKNNPARHLRVRGTGDARAPFFTDQDEKKLLYELSQLSNKNHLRLTKLALTTGFPRSELLSLTWRNIDLKKKLLYIYRKNCAATDNSSALRLVPLPEEAQKILEELQRRDGKVIELSKGSARHGFDKARKKAGLETLRFHDLRHIAISRMWRCGMNALEISACSGHRDIKMLMRYSHFQLSI</sequence>
<dbReference type="GO" id="GO:0006310">
    <property type="term" value="P:DNA recombination"/>
    <property type="evidence" value="ECO:0007669"/>
    <property type="project" value="UniProtKB-KW"/>
</dbReference>
<name>A8G398_PROM2</name>
<dbReference type="RefSeq" id="WP_012007221.1">
    <property type="nucleotide sequence ID" value="NC_009840.1"/>
</dbReference>
<dbReference type="PANTHER" id="PTHR30349">
    <property type="entry name" value="PHAGE INTEGRASE-RELATED"/>
    <property type="match status" value="1"/>
</dbReference>
<dbReference type="eggNOG" id="COG0582">
    <property type="taxonomic scope" value="Bacteria"/>
</dbReference>
<dbReference type="OrthoDB" id="9803188at2"/>
<dbReference type="Pfam" id="PF00589">
    <property type="entry name" value="Phage_integrase"/>
    <property type="match status" value="1"/>
</dbReference>
<reference evidence="4 5" key="1">
    <citation type="journal article" date="2007" name="PLoS Genet.">
        <title>Patterns and implications of gene gain and loss in the evolution of Prochlorococcus.</title>
        <authorList>
            <person name="Kettler G.C."/>
            <person name="Martiny A.C."/>
            <person name="Huang K."/>
            <person name="Zucker J."/>
            <person name="Coleman M.L."/>
            <person name="Rodrigue S."/>
            <person name="Chen F."/>
            <person name="Lapidus A."/>
            <person name="Ferriera S."/>
            <person name="Johnson J."/>
            <person name="Steglich C."/>
            <person name="Church G.M."/>
            <person name="Richardson P."/>
            <person name="Chisholm S.W."/>
        </authorList>
    </citation>
    <scope>NUCLEOTIDE SEQUENCE [LARGE SCALE GENOMIC DNA]</scope>
    <source>
        <strain evidence="4 5">MIT 9215</strain>
    </source>
</reference>
<proteinExistence type="predicted"/>
<dbReference type="STRING" id="93060.P9215_04631"/>
<evidence type="ECO:0000313" key="5">
    <source>
        <dbReference type="Proteomes" id="UP000002014"/>
    </source>
</evidence>
<keyword evidence="1" id="KW-0238">DNA-binding</keyword>
<dbReference type="GO" id="GO:0003677">
    <property type="term" value="F:DNA binding"/>
    <property type="evidence" value="ECO:0007669"/>
    <property type="project" value="UniProtKB-KW"/>
</dbReference>
<evidence type="ECO:0000256" key="1">
    <source>
        <dbReference type="ARBA" id="ARBA00023125"/>
    </source>
</evidence>
<evidence type="ECO:0000313" key="4">
    <source>
        <dbReference type="EMBL" id="ABV50079.1"/>
    </source>
</evidence>
<protein>
    <submittedName>
        <fullName evidence="4">Site-specific recombinase XerD</fullName>
    </submittedName>
</protein>
<dbReference type="AlphaFoldDB" id="A8G398"/>
<dbReference type="Gene3D" id="1.10.150.130">
    <property type="match status" value="1"/>
</dbReference>
<keyword evidence="2" id="KW-0233">DNA recombination</keyword>
<evidence type="ECO:0000259" key="3">
    <source>
        <dbReference type="PROSITE" id="PS51898"/>
    </source>
</evidence>
<organism evidence="4 5">
    <name type="scientific">Prochlorococcus marinus (strain MIT 9215)</name>
    <dbReference type="NCBI Taxonomy" id="93060"/>
    <lineage>
        <taxon>Bacteria</taxon>
        <taxon>Bacillati</taxon>
        <taxon>Cyanobacteriota</taxon>
        <taxon>Cyanophyceae</taxon>
        <taxon>Synechococcales</taxon>
        <taxon>Prochlorococcaceae</taxon>
        <taxon>Prochlorococcus</taxon>
    </lineage>
</organism>